<comment type="catalytic activity">
    <reaction evidence="1">
        <text>Release of an N-terminal tripeptide from a polypeptide.</text>
        <dbReference type="EC" id="3.4.14.10"/>
    </reaction>
</comment>
<feature type="domain" description="Tripeptidyl peptidase II C-terminal" evidence="13">
    <location>
        <begin position="1046"/>
        <end position="1093"/>
    </location>
</feature>
<dbReference type="PRINTS" id="PR00723">
    <property type="entry name" value="SUBTILISIN"/>
</dbReference>
<dbReference type="Gene3D" id="3.40.50.200">
    <property type="entry name" value="Peptidase S8/S53 domain"/>
    <property type="match status" value="2"/>
</dbReference>
<evidence type="ECO:0000313" key="16">
    <source>
        <dbReference type="Proteomes" id="UP000050640"/>
    </source>
</evidence>
<dbReference type="GO" id="GO:0004177">
    <property type="term" value="F:aminopeptidase activity"/>
    <property type="evidence" value="ECO:0007669"/>
    <property type="project" value="UniProtKB-KW"/>
</dbReference>
<dbReference type="GO" id="GO:0008240">
    <property type="term" value="F:tripeptidyl-peptidase activity"/>
    <property type="evidence" value="ECO:0007669"/>
    <property type="project" value="UniProtKB-EC"/>
</dbReference>
<feature type="domain" description="Tripeptidyl peptidase II second Ig-like" evidence="12">
    <location>
        <begin position="791"/>
        <end position="975"/>
    </location>
</feature>
<dbReference type="InterPro" id="IPR000209">
    <property type="entry name" value="Peptidase_S8/S53_dom"/>
</dbReference>
<evidence type="ECO:0000256" key="9">
    <source>
        <dbReference type="ARBA" id="ARBA00032232"/>
    </source>
</evidence>
<dbReference type="PROSITE" id="PS00138">
    <property type="entry name" value="SUBTILASE_SER"/>
    <property type="match status" value="1"/>
</dbReference>
<dbReference type="Pfam" id="PF21316">
    <property type="entry name" value="TPPII_GBD"/>
    <property type="match status" value="1"/>
</dbReference>
<dbReference type="Gene3D" id="6.10.250.3080">
    <property type="match status" value="1"/>
</dbReference>
<reference evidence="17" key="1">
    <citation type="submission" date="2016-04" db="UniProtKB">
        <authorList>
            <consortium name="WormBaseParasite"/>
        </authorList>
    </citation>
    <scope>IDENTIFICATION</scope>
</reference>
<feature type="domain" description="Tripeptidyl-peptidase II first Ig-like" evidence="14">
    <location>
        <begin position="532"/>
        <end position="647"/>
    </location>
</feature>
<dbReference type="WBParaSite" id="EEL_0000693601-mRNA-1">
    <property type="protein sequence ID" value="EEL_0000693601-mRNA-1"/>
    <property type="gene ID" value="EEL_0000693601"/>
</dbReference>
<evidence type="ECO:0000259" key="13">
    <source>
        <dbReference type="Pfam" id="PF12583"/>
    </source>
</evidence>
<evidence type="ECO:0000259" key="15">
    <source>
        <dbReference type="Pfam" id="PF21316"/>
    </source>
</evidence>
<dbReference type="InterPro" id="IPR046940">
    <property type="entry name" value="TPPII_Ig-like_sf"/>
</dbReference>
<dbReference type="SUPFAM" id="SSF52743">
    <property type="entry name" value="Subtilisin-like"/>
    <property type="match status" value="1"/>
</dbReference>
<evidence type="ECO:0000256" key="6">
    <source>
        <dbReference type="ARBA" id="ARBA00022670"/>
    </source>
</evidence>
<dbReference type="Gene3D" id="2.60.40.3170">
    <property type="match status" value="1"/>
</dbReference>
<dbReference type="GO" id="GO:0006508">
    <property type="term" value="P:proteolysis"/>
    <property type="evidence" value="ECO:0007669"/>
    <property type="project" value="UniProtKB-KW"/>
</dbReference>
<feature type="active site" description="Charge relay system" evidence="10">
    <location>
        <position position="51"/>
    </location>
</feature>
<dbReference type="Pfam" id="PF00082">
    <property type="entry name" value="Peptidase_S8"/>
    <property type="match status" value="1"/>
</dbReference>
<evidence type="ECO:0000313" key="17">
    <source>
        <dbReference type="WBParaSite" id="EEL_0000693601-mRNA-1"/>
    </source>
</evidence>
<evidence type="ECO:0000256" key="8">
    <source>
        <dbReference type="ARBA" id="ARBA00022825"/>
    </source>
</evidence>
<feature type="domain" description="Peptidase S8/S53" evidence="11">
    <location>
        <begin position="42"/>
        <end position="508"/>
    </location>
</feature>
<name>A0A158Q8A6_9BILA</name>
<dbReference type="InterPro" id="IPR036852">
    <property type="entry name" value="Peptidase_S8/S53_dom_sf"/>
</dbReference>
<dbReference type="EC" id="3.4.14.10" evidence="3"/>
<dbReference type="InterPro" id="IPR050131">
    <property type="entry name" value="Peptidase_S8_subtilisin-like"/>
</dbReference>
<evidence type="ECO:0000256" key="4">
    <source>
        <dbReference type="ARBA" id="ARBA00020244"/>
    </source>
</evidence>
<keyword evidence="7 10" id="KW-0378">Hydrolase</keyword>
<dbReference type="GO" id="GO:0005829">
    <property type="term" value="C:cytosol"/>
    <property type="evidence" value="ECO:0007669"/>
    <property type="project" value="TreeGrafter"/>
</dbReference>
<proteinExistence type="inferred from homology"/>
<evidence type="ECO:0000259" key="12">
    <source>
        <dbReference type="Pfam" id="PF12580"/>
    </source>
</evidence>
<evidence type="ECO:0000256" key="1">
    <source>
        <dbReference type="ARBA" id="ARBA00001910"/>
    </source>
</evidence>
<evidence type="ECO:0000256" key="7">
    <source>
        <dbReference type="ARBA" id="ARBA00022801"/>
    </source>
</evidence>
<dbReference type="Pfam" id="PF21223">
    <property type="entry name" value="TPPII_Ig-like-1"/>
    <property type="match status" value="1"/>
</dbReference>
<evidence type="ECO:0000256" key="3">
    <source>
        <dbReference type="ARBA" id="ARBA00012462"/>
    </source>
</evidence>
<dbReference type="InterPro" id="IPR022229">
    <property type="entry name" value="TPPII_Ig-like-2"/>
</dbReference>
<dbReference type="InterPro" id="IPR023828">
    <property type="entry name" value="Peptidase_S8_Ser-AS"/>
</dbReference>
<dbReference type="InterPro" id="IPR048384">
    <property type="entry name" value="TPPII_GBD"/>
</dbReference>
<comment type="similarity">
    <text evidence="2 10">Belongs to the peptidase S8 family.</text>
</comment>
<dbReference type="Pfam" id="PF12583">
    <property type="entry name" value="TPPII_C"/>
    <property type="match status" value="1"/>
</dbReference>
<feature type="domain" description="Tripeptidyl-peptidase II galactose-binding" evidence="15">
    <location>
        <begin position="666"/>
        <end position="754"/>
    </location>
</feature>
<keyword evidence="16" id="KW-1185">Reference proteome</keyword>
<keyword evidence="6 10" id="KW-0645">Protease</keyword>
<feature type="active site" description="Charge relay system" evidence="10">
    <location>
        <position position="272"/>
    </location>
</feature>
<dbReference type="Gene3D" id="1.25.40.710">
    <property type="match status" value="1"/>
</dbReference>
<organism evidence="16 17">
    <name type="scientific">Elaeophora elaphi</name>
    <dbReference type="NCBI Taxonomy" id="1147741"/>
    <lineage>
        <taxon>Eukaryota</taxon>
        <taxon>Metazoa</taxon>
        <taxon>Ecdysozoa</taxon>
        <taxon>Nematoda</taxon>
        <taxon>Chromadorea</taxon>
        <taxon>Rhabditida</taxon>
        <taxon>Spirurina</taxon>
        <taxon>Spiruromorpha</taxon>
        <taxon>Filarioidea</taxon>
        <taxon>Onchocercidae</taxon>
        <taxon>Elaeophora</taxon>
    </lineage>
</organism>
<sequence>MDIASVDKTNYTLAHLMPKVETQQVDFKLKEQFLTKYPEYDGRNIIIGILDTGIDPSLPGLQVTSHGLQKVIDVIDCTGAGDVDTSTVRTATDGYIIGLTGRKLKIPESWVNPSGKYHIGMKPIYELYSKNLLERMKKERRESLFDNGQKLAVADAMRQLVAHEEAVGGTSDKISDKEDREDLSSQVEILKSLEKMDDPGPIADCIVFHDGTKFRACIDTSYRGRLSLAPLLSTYRESGKYYKLSDNDMLTFCITIHDNGNLLEICVPSGTHGSHVANIAAAYFPNEPEKCGLAPGAQIVSLCIGDHRLKSMETGTALTRALSRCVDLGVHLINYSYGEATNFPNSGRIIEAVDRVVRRHGILFFSSAGNCGPALSTGGCPGTTTTSVIGVGAYLSPTMMEAMYSMRDKIPPTLYPWSSRGPTADGALGVSICGPGAAITSVPKFTLKAGQLMNGTSMSSPNVTGTVACLLSALKAQNISWSPYLIRLALENTARLPKDQNRFAVGNGLLQVDEAYSFIQDHHSLISPLFTHFKIRINDVCARGIYLRERYQTSSINTYVIAIQPKFKPESDNNAKIAFEKHLVLTCDASYIKYPKQFTLMHQQREFTISLDPVGLEAGVAHFTEICAYDSKNISLGPLFRIPITVIVPLSLNDNSRHTVKQKFQCKPSCPERLFIHVPEGADWACLKLTSCGTQLQTKYIAHIVQLLPDVAYRSTEFHKTVSLEQNQEEQFAVALRGGRTMELCITKWWSNLGEAIVEAELVFRGVVPSPTVLNMFSTETPFHFTVCNSMMRFEDVRPAVTFRYICQPFRPTEAKIQPLGPRDLFFTGLQTFRLLLTYNFSLQKATDAYVELPGITDYLYESAFDDVHIMVFSTTKQYIGSSASYPDRYVLKLEKGEYRVRVQIRHEDASLLEKYRETVLILRLKLASAISLDCFSDYKSAMKGEGKKFGTKRMKPGEIGVVYIGPIPEDKLPKFGWPGCYLTGALCLSDVEMARSHVQYQVIYTFSEWNRKQTKTVSSVSLVKKKEDFAPDSMQAMNVRIEHFNFTEALRDFYVQWLGKLQDVVDANDLYGHLIAENPKNLRIMQAQLKRLFDNKCNPENHSRILELVDAILDAAKPDEVLKYLGSKHENSESDIIIRTDMENRKNAIIDALVIKADALVDEHLAISTQEIPKAFRMGLNVDVSAKTEKTSPASGELTKRSSISDFQLIEDTKKKDAEDVGVGGAGDLLATLESDQVTDTLPTAIETAESDQPGRTVKITLKEIDIAYYEVLKWLEATDPKVLILSAKQAVAHAHYGRALKYLRKASEDKNFANNLIVEAAAAELVEQLGWMHIASNLRNQMIVKYRGDYRLF</sequence>
<evidence type="ECO:0000259" key="14">
    <source>
        <dbReference type="Pfam" id="PF21223"/>
    </source>
</evidence>
<dbReference type="InterPro" id="IPR046939">
    <property type="entry name" value="TPPII_C_sf"/>
</dbReference>
<dbReference type="Pfam" id="PF12580">
    <property type="entry name" value="TPPII"/>
    <property type="match status" value="1"/>
</dbReference>
<keyword evidence="8 10" id="KW-0720">Serine protease</keyword>
<dbReference type="InterPro" id="IPR015500">
    <property type="entry name" value="Peptidase_S8_subtilisin-rel"/>
</dbReference>
<dbReference type="STRING" id="1147741.A0A158Q8A6"/>
<protein>
    <recommendedName>
        <fullName evidence="4">Tripeptidyl-peptidase 2</fullName>
        <ecNumber evidence="3">3.4.14.10</ecNumber>
    </recommendedName>
    <alternativeName>
        <fullName evidence="9">Tripeptidyl aminopeptidase</fullName>
    </alternativeName>
</protein>
<evidence type="ECO:0000259" key="11">
    <source>
        <dbReference type="Pfam" id="PF00082"/>
    </source>
</evidence>
<accession>A0A158Q8A6</accession>
<dbReference type="FunFam" id="3.40.50.200:FF:000003">
    <property type="entry name" value="Tripeptidyl peptidase 2"/>
    <property type="match status" value="1"/>
</dbReference>
<dbReference type="InterPro" id="IPR022232">
    <property type="entry name" value="TPPII_C_art"/>
</dbReference>
<dbReference type="PANTHER" id="PTHR43806">
    <property type="entry name" value="PEPTIDASE S8"/>
    <property type="match status" value="1"/>
</dbReference>
<dbReference type="InterPro" id="IPR034051">
    <property type="entry name" value="TPP_II_domain"/>
</dbReference>
<dbReference type="PROSITE" id="PS51892">
    <property type="entry name" value="SUBTILASE"/>
    <property type="match status" value="1"/>
</dbReference>
<keyword evidence="5" id="KW-0031">Aminopeptidase</keyword>
<dbReference type="GO" id="GO:0004252">
    <property type="term" value="F:serine-type endopeptidase activity"/>
    <property type="evidence" value="ECO:0007669"/>
    <property type="project" value="UniProtKB-UniRule"/>
</dbReference>
<dbReference type="Proteomes" id="UP000050640">
    <property type="component" value="Unplaced"/>
</dbReference>
<feature type="active site" description="Charge relay system" evidence="10">
    <location>
        <position position="457"/>
    </location>
</feature>
<dbReference type="CDD" id="cd04857">
    <property type="entry name" value="Peptidases_S8_Tripeptidyl_Aminopeptidase_II"/>
    <property type="match status" value="1"/>
</dbReference>
<evidence type="ECO:0000256" key="10">
    <source>
        <dbReference type="PROSITE-ProRule" id="PRU01240"/>
    </source>
</evidence>
<evidence type="ECO:0000256" key="5">
    <source>
        <dbReference type="ARBA" id="ARBA00022438"/>
    </source>
</evidence>
<evidence type="ECO:0000256" key="2">
    <source>
        <dbReference type="ARBA" id="ARBA00011073"/>
    </source>
</evidence>
<dbReference type="InterPro" id="IPR048383">
    <property type="entry name" value="TPPII_Ig-like-1"/>
</dbReference>
<dbReference type="PANTHER" id="PTHR43806:SF14">
    <property type="entry name" value="TRIPEPTIDYL-PEPTIDASE 2"/>
    <property type="match status" value="1"/>
</dbReference>